<dbReference type="PANTHER" id="PTHR30363">
    <property type="entry name" value="HTH-TYPE TRANSCRIPTIONAL REGULATOR SRLR-RELATED"/>
    <property type="match status" value="1"/>
</dbReference>
<dbReference type="PROSITE" id="PS51000">
    <property type="entry name" value="HTH_DEOR_2"/>
    <property type="match status" value="1"/>
</dbReference>
<proteinExistence type="predicted"/>
<dbReference type="SUPFAM" id="SSF46785">
    <property type="entry name" value="Winged helix' DNA-binding domain"/>
    <property type="match status" value="1"/>
</dbReference>
<reference evidence="6 7" key="1">
    <citation type="submission" date="2016-10" db="EMBL/GenBank/DDBJ databases">
        <authorList>
            <person name="de Groot N.N."/>
        </authorList>
    </citation>
    <scope>NUCLEOTIDE SEQUENCE [LARGE SCALE GENOMIC DNA]</scope>
    <source>
        <strain evidence="6 7">DSM 26656</strain>
    </source>
</reference>
<dbReference type="InterPro" id="IPR037171">
    <property type="entry name" value="NagB/RpiA_transferase-like"/>
</dbReference>
<dbReference type="InterPro" id="IPR001034">
    <property type="entry name" value="DeoR_HTH"/>
</dbReference>
<evidence type="ECO:0000313" key="6">
    <source>
        <dbReference type="EMBL" id="SEG75003.1"/>
    </source>
</evidence>
<dbReference type="PRINTS" id="PR00037">
    <property type="entry name" value="HTHLACR"/>
</dbReference>
<dbReference type="Gene3D" id="1.10.10.10">
    <property type="entry name" value="Winged helix-like DNA-binding domain superfamily/Winged helix DNA-binding domain"/>
    <property type="match status" value="1"/>
</dbReference>
<dbReference type="GO" id="GO:0003700">
    <property type="term" value="F:DNA-binding transcription factor activity"/>
    <property type="evidence" value="ECO:0007669"/>
    <property type="project" value="InterPro"/>
</dbReference>
<keyword evidence="3" id="KW-0238">DNA-binding</keyword>
<organism evidence="6 7">
    <name type="scientific">Bosea lathyri</name>
    <dbReference type="NCBI Taxonomy" id="1036778"/>
    <lineage>
        <taxon>Bacteria</taxon>
        <taxon>Pseudomonadati</taxon>
        <taxon>Pseudomonadota</taxon>
        <taxon>Alphaproteobacteria</taxon>
        <taxon>Hyphomicrobiales</taxon>
        <taxon>Boseaceae</taxon>
        <taxon>Bosea</taxon>
    </lineage>
</organism>
<dbReference type="Pfam" id="PF00455">
    <property type="entry name" value="DeoRC"/>
    <property type="match status" value="1"/>
</dbReference>
<keyword evidence="2" id="KW-0805">Transcription regulation</keyword>
<name>A0A1H6CQH9_9HYPH</name>
<keyword evidence="7" id="KW-1185">Reference proteome</keyword>
<dbReference type="PANTHER" id="PTHR30363:SF4">
    <property type="entry name" value="GLYCEROL-3-PHOSPHATE REGULON REPRESSOR"/>
    <property type="match status" value="1"/>
</dbReference>
<dbReference type="PROSITE" id="PS00894">
    <property type="entry name" value="HTH_DEOR_1"/>
    <property type="match status" value="1"/>
</dbReference>
<feature type="domain" description="HTH deoR-type" evidence="5">
    <location>
        <begin position="30"/>
        <end position="85"/>
    </location>
</feature>
<dbReference type="Pfam" id="PF08220">
    <property type="entry name" value="HTH_DeoR"/>
    <property type="match status" value="1"/>
</dbReference>
<evidence type="ECO:0000256" key="1">
    <source>
        <dbReference type="ARBA" id="ARBA00022491"/>
    </source>
</evidence>
<evidence type="ECO:0000256" key="4">
    <source>
        <dbReference type="ARBA" id="ARBA00023163"/>
    </source>
</evidence>
<gene>
    <name evidence="6" type="ORF">SAMN04488115_111170</name>
</gene>
<dbReference type="SMART" id="SM00420">
    <property type="entry name" value="HTH_DEOR"/>
    <property type="match status" value="1"/>
</dbReference>
<evidence type="ECO:0000256" key="2">
    <source>
        <dbReference type="ARBA" id="ARBA00023015"/>
    </source>
</evidence>
<dbReference type="GO" id="GO:0003677">
    <property type="term" value="F:DNA binding"/>
    <property type="evidence" value="ECO:0007669"/>
    <property type="project" value="UniProtKB-KW"/>
</dbReference>
<dbReference type="Gene3D" id="3.40.50.1360">
    <property type="match status" value="1"/>
</dbReference>
<dbReference type="AlphaFoldDB" id="A0A1H6CQH9"/>
<evidence type="ECO:0000256" key="3">
    <source>
        <dbReference type="ARBA" id="ARBA00023125"/>
    </source>
</evidence>
<dbReference type="InterPro" id="IPR018356">
    <property type="entry name" value="Tscrpt_reg_HTH_DeoR_CS"/>
</dbReference>
<dbReference type="InterPro" id="IPR050313">
    <property type="entry name" value="Carb_Metab_HTH_regulators"/>
</dbReference>
<dbReference type="EMBL" id="FNUY01000011">
    <property type="protein sequence ID" value="SEG75003.1"/>
    <property type="molecule type" value="Genomic_DNA"/>
</dbReference>
<sequence>MLNCRTSVTGPRYRSHMNINCIHLNTALGSDGRQMAIAEMLRSRDFISVEELAAHFAVATQTIRRDLVALCDQGVARRRHGGIESLARSGNLTFRDRRVLNREAKQSIAATVASQVGDGESISLGIGTTTQFVAEALLSHRQLKIVTNNLPIALMVGQNSDFSLAIAGGTVRGGDLDVCGSTVDAFFASYKVDIAIFGVGGIDEDGSLLDFSEEEVRAREAMLRSCRKSYLVLDSSKFTRPAHVHGGRIDQVTAVFCETEPPKAIRQMLDQSGVEFVKSSEAAVRS</sequence>
<evidence type="ECO:0000313" key="7">
    <source>
        <dbReference type="Proteomes" id="UP000236743"/>
    </source>
</evidence>
<accession>A0A1H6CQH9</accession>
<dbReference type="InterPro" id="IPR036390">
    <property type="entry name" value="WH_DNA-bd_sf"/>
</dbReference>
<dbReference type="SMART" id="SM01134">
    <property type="entry name" value="DeoRC"/>
    <property type="match status" value="1"/>
</dbReference>
<dbReference type="InterPro" id="IPR036388">
    <property type="entry name" value="WH-like_DNA-bd_sf"/>
</dbReference>
<keyword evidence="4" id="KW-0804">Transcription</keyword>
<keyword evidence="1" id="KW-0678">Repressor</keyword>
<dbReference type="Proteomes" id="UP000236743">
    <property type="component" value="Unassembled WGS sequence"/>
</dbReference>
<protein>
    <submittedName>
        <fullName evidence="6">Transcriptional regulator, DeoR family</fullName>
    </submittedName>
</protein>
<dbReference type="SUPFAM" id="SSF100950">
    <property type="entry name" value="NagB/RpiA/CoA transferase-like"/>
    <property type="match status" value="1"/>
</dbReference>
<evidence type="ECO:0000259" key="5">
    <source>
        <dbReference type="PROSITE" id="PS51000"/>
    </source>
</evidence>
<dbReference type="InterPro" id="IPR014036">
    <property type="entry name" value="DeoR-like_C"/>
</dbReference>